<sequence>MWLPPPPAAASSTPTLPRSPLAPRMPPSAARTLAAGAGALSRASSVRPAAAGSLALSALPCRGRLPRTRPLSAPFGSGRLPRHGRSPRGADALSRASSVRPAAAGSLSLGASLPRRGRRPRLATVPAAVR</sequence>
<name>A0A9W7XBL1_9POAL</name>
<dbReference type="Proteomes" id="UP001164776">
    <property type="component" value="Unassembled WGS sequence"/>
</dbReference>
<protein>
    <submittedName>
        <fullName evidence="2">Uncharacterized protein</fullName>
    </submittedName>
</protein>
<proteinExistence type="predicted"/>
<feature type="region of interest" description="Disordered" evidence="1">
    <location>
        <begin position="1"/>
        <end position="130"/>
    </location>
</feature>
<reference evidence="2 3" key="1">
    <citation type="submission" date="2022-10" db="EMBL/GenBank/DDBJ databases">
        <title>WGS assembly of Paspalum vaginatum 540-79.</title>
        <authorList>
            <person name="Sun G."/>
            <person name="Wase N."/>
            <person name="Shu S."/>
            <person name="Jenkins J."/>
            <person name="Zhou B."/>
            <person name="Torres-Rodriguez J."/>
            <person name="Chen C."/>
            <person name="Sandor L."/>
            <person name="Plott C."/>
            <person name="Yoshinga Y."/>
            <person name="Daum C."/>
            <person name="Qi P."/>
            <person name="Barry K."/>
            <person name="Lipzen A."/>
            <person name="Berry L."/>
            <person name="Pedersen C."/>
            <person name="Gottilla T."/>
            <person name="Foltz A."/>
            <person name="Yu H."/>
            <person name="O'Malley R."/>
            <person name="Zhang C."/>
            <person name="Devos K."/>
            <person name="Sigmon B."/>
            <person name="Yu B."/>
            <person name="Obata T."/>
            <person name="Schmutz J."/>
            <person name="Schnable J."/>
        </authorList>
    </citation>
    <scope>NUCLEOTIDE SEQUENCE [LARGE SCALE GENOMIC DNA]</scope>
    <source>
        <strain evidence="3">cv. 540-79</strain>
    </source>
</reference>
<dbReference type="EMBL" id="MU629675">
    <property type="protein sequence ID" value="KAJ1255547.1"/>
    <property type="molecule type" value="Genomic_DNA"/>
</dbReference>
<organism evidence="2 3">
    <name type="scientific">Paspalum vaginatum</name>
    <name type="common">seashore paspalum</name>
    <dbReference type="NCBI Taxonomy" id="158149"/>
    <lineage>
        <taxon>Eukaryota</taxon>
        <taxon>Viridiplantae</taxon>
        <taxon>Streptophyta</taxon>
        <taxon>Embryophyta</taxon>
        <taxon>Tracheophyta</taxon>
        <taxon>Spermatophyta</taxon>
        <taxon>Magnoliopsida</taxon>
        <taxon>Liliopsida</taxon>
        <taxon>Poales</taxon>
        <taxon>Poaceae</taxon>
        <taxon>PACMAD clade</taxon>
        <taxon>Panicoideae</taxon>
        <taxon>Andropogonodae</taxon>
        <taxon>Paspaleae</taxon>
        <taxon>Paspalinae</taxon>
        <taxon>Paspalum</taxon>
    </lineage>
</organism>
<feature type="compositionally biased region" description="Low complexity" evidence="1">
    <location>
        <begin position="9"/>
        <end position="59"/>
    </location>
</feature>
<keyword evidence="3" id="KW-1185">Reference proteome</keyword>
<evidence type="ECO:0000313" key="3">
    <source>
        <dbReference type="Proteomes" id="UP001164776"/>
    </source>
</evidence>
<comment type="caution">
    <text evidence="2">The sequence shown here is derived from an EMBL/GenBank/DDBJ whole genome shotgun (WGS) entry which is preliminary data.</text>
</comment>
<dbReference type="AlphaFoldDB" id="A0A9W7XBL1"/>
<gene>
    <name evidence="2" type="ORF">BS78_K189300</name>
</gene>
<evidence type="ECO:0000256" key="1">
    <source>
        <dbReference type="SAM" id="MobiDB-lite"/>
    </source>
</evidence>
<accession>A0A9W7XBL1</accession>
<evidence type="ECO:0000313" key="2">
    <source>
        <dbReference type="EMBL" id="KAJ1255547.1"/>
    </source>
</evidence>
<feature type="compositionally biased region" description="Low complexity" evidence="1">
    <location>
        <begin position="100"/>
        <end position="114"/>
    </location>
</feature>